<dbReference type="HOGENOM" id="CLU_046737_8_2_11"/>
<evidence type="ECO:0000313" key="5">
    <source>
        <dbReference type="Proteomes" id="UP000001549"/>
    </source>
</evidence>
<dbReference type="PROSITE" id="PS01031">
    <property type="entry name" value="SHSP"/>
    <property type="match status" value="1"/>
</dbReference>
<comment type="similarity">
    <text evidence="1 2">Belongs to the small heat shock protein (HSP20) family.</text>
</comment>
<dbReference type="InterPro" id="IPR002068">
    <property type="entry name" value="A-crystallin/Hsp20_dom"/>
</dbReference>
<keyword evidence="5" id="KW-1185">Reference proteome</keyword>
<dbReference type="Proteomes" id="UP000001549">
    <property type="component" value="Chromosome"/>
</dbReference>
<proteinExistence type="inferred from homology"/>
<gene>
    <name evidence="4" type="ordered locus">FsymDg_2498</name>
</gene>
<organism evidence="4 5">
    <name type="scientific">Candidatus Protofrankia datiscae</name>
    <dbReference type="NCBI Taxonomy" id="2716812"/>
    <lineage>
        <taxon>Bacteria</taxon>
        <taxon>Bacillati</taxon>
        <taxon>Actinomycetota</taxon>
        <taxon>Actinomycetes</taxon>
        <taxon>Frankiales</taxon>
        <taxon>Frankiaceae</taxon>
        <taxon>Protofrankia</taxon>
    </lineage>
</organism>
<dbReference type="PANTHER" id="PTHR11527">
    <property type="entry name" value="HEAT-SHOCK PROTEIN 20 FAMILY MEMBER"/>
    <property type="match status" value="1"/>
</dbReference>
<keyword evidence="4" id="KW-0346">Stress response</keyword>
<dbReference type="AlphaFoldDB" id="F8B272"/>
<dbReference type="CDD" id="cd06464">
    <property type="entry name" value="ACD_sHsps-like"/>
    <property type="match status" value="1"/>
</dbReference>
<dbReference type="Gene3D" id="2.60.40.790">
    <property type="match status" value="1"/>
</dbReference>
<evidence type="ECO:0000259" key="3">
    <source>
        <dbReference type="PROSITE" id="PS01031"/>
    </source>
</evidence>
<dbReference type="EMBL" id="CP002801">
    <property type="protein sequence ID" value="AEH09866.1"/>
    <property type="molecule type" value="Genomic_DNA"/>
</dbReference>
<dbReference type="SUPFAM" id="SSF49764">
    <property type="entry name" value="HSP20-like chaperones"/>
    <property type="match status" value="1"/>
</dbReference>
<dbReference type="InterPro" id="IPR008978">
    <property type="entry name" value="HSP20-like_chaperone"/>
</dbReference>
<protein>
    <submittedName>
        <fullName evidence="4">Heat shock protein Hsp20</fullName>
    </submittedName>
</protein>
<dbReference type="RefSeq" id="WP_013873784.1">
    <property type="nucleotide sequence ID" value="NC_015656.1"/>
</dbReference>
<sequence length="109" mass="12434">MRVEEYAEDGAYVVRAELPGIDPDRDVEVTVSEREVSLHAERREERREKATGRYRTEFRYGSLTRSVALPPGAKKEEVAATYHNGILEVRIPVASGEPRAVRMINIRHD</sequence>
<dbReference type="Pfam" id="PF00011">
    <property type="entry name" value="HSP20"/>
    <property type="match status" value="1"/>
</dbReference>
<evidence type="ECO:0000256" key="2">
    <source>
        <dbReference type="RuleBase" id="RU003616"/>
    </source>
</evidence>
<dbReference type="InterPro" id="IPR031107">
    <property type="entry name" value="Small_HSP"/>
</dbReference>
<dbReference type="STRING" id="656024.FsymDg_2498"/>
<reference evidence="4 5" key="1">
    <citation type="submission" date="2011-05" db="EMBL/GenBank/DDBJ databases">
        <title>Complete sequence of chromosome of Frankia symbiont of Datisca glomerata.</title>
        <authorList>
            <consortium name="US DOE Joint Genome Institute"/>
            <person name="Lucas S."/>
            <person name="Han J."/>
            <person name="Lapidus A."/>
            <person name="Cheng J.-F."/>
            <person name="Goodwin L."/>
            <person name="Pitluck S."/>
            <person name="Peters L."/>
            <person name="Mikhailova N."/>
            <person name="Chertkov O."/>
            <person name="Teshima H."/>
            <person name="Han C."/>
            <person name="Tapia R."/>
            <person name="Land M."/>
            <person name="Hauser L."/>
            <person name="Kyrpides N."/>
            <person name="Ivanova N."/>
            <person name="Pagani I."/>
            <person name="Berry A."/>
            <person name="Pawlowski K."/>
            <person name="Persson T."/>
            <person name="Vanden Heuvel B."/>
            <person name="Benson D."/>
            <person name="Woyke T."/>
        </authorList>
    </citation>
    <scope>NUCLEOTIDE SEQUENCE [LARGE SCALE GENOMIC DNA]</scope>
    <source>
        <strain evidence="5">4085684</strain>
    </source>
</reference>
<feature type="domain" description="SHSP" evidence="3">
    <location>
        <begin position="1"/>
        <end position="109"/>
    </location>
</feature>
<dbReference type="KEGG" id="fsy:FsymDg_2498"/>
<name>F8B272_9ACTN</name>
<evidence type="ECO:0000256" key="1">
    <source>
        <dbReference type="PROSITE-ProRule" id="PRU00285"/>
    </source>
</evidence>
<evidence type="ECO:0000313" key="4">
    <source>
        <dbReference type="EMBL" id="AEH09866.1"/>
    </source>
</evidence>
<accession>F8B272</accession>
<dbReference type="eggNOG" id="COG0071">
    <property type="taxonomic scope" value="Bacteria"/>
</dbReference>